<comment type="caution">
    <text evidence="1">The sequence shown here is derived from an EMBL/GenBank/DDBJ whole genome shotgun (WGS) entry which is preliminary data.</text>
</comment>
<gene>
    <name evidence="1" type="ORF">CCHR01_02000</name>
</gene>
<dbReference type="EMBL" id="JAQOWY010000022">
    <property type="protein sequence ID" value="KAK1855379.1"/>
    <property type="molecule type" value="Genomic_DNA"/>
</dbReference>
<organism evidence="1 2">
    <name type="scientific">Colletotrichum chrysophilum</name>
    <dbReference type="NCBI Taxonomy" id="1836956"/>
    <lineage>
        <taxon>Eukaryota</taxon>
        <taxon>Fungi</taxon>
        <taxon>Dikarya</taxon>
        <taxon>Ascomycota</taxon>
        <taxon>Pezizomycotina</taxon>
        <taxon>Sordariomycetes</taxon>
        <taxon>Hypocreomycetidae</taxon>
        <taxon>Glomerellales</taxon>
        <taxon>Glomerellaceae</taxon>
        <taxon>Colletotrichum</taxon>
        <taxon>Colletotrichum gloeosporioides species complex</taxon>
    </lineage>
</organism>
<proteinExistence type="predicted"/>
<dbReference type="AlphaFoldDB" id="A0AAD9B126"/>
<evidence type="ECO:0000313" key="2">
    <source>
        <dbReference type="Proteomes" id="UP001243330"/>
    </source>
</evidence>
<accession>A0AAD9B126</accession>
<reference evidence="1" key="1">
    <citation type="submission" date="2023-01" db="EMBL/GenBank/DDBJ databases">
        <title>Colletotrichum chrysophilum M932 genome sequence.</title>
        <authorList>
            <person name="Baroncelli R."/>
        </authorList>
    </citation>
    <scope>NUCLEOTIDE SEQUENCE</scope>
    <source>
        <strain evidence="1">M932</strain>
    </source>
</reference>
<sequence>MVVTQTPCSTASRGAFADITSDYCATAAERPIPTSLPTSCIALEQHFRDTQMALGRDDFMVARLQSQSVM</sequence>
<protein>
    <submittedName>
        <fullName evidence="1">Uncharacterized protein</fullName>
    </submittedName>
</protein>
<evidence type="ECO:0000313" key="1">
    <source>
        <dbReference type="EMBL" id="KAK1855379.1"/>
    </source>
</evidence>
<name>A0AAD9B126_9PEZI</name>
<keyword evidence="2" id="KW-1185">Reference proteome</keyword>
<dbReference type="Proteomes" id="UP001243330">
    <property type="component" value="Unassembled WGS sequence"/>
</dbReference>